<evidence type="ECO:0000313" key="1">
    <source>
        <dbReference type="EMBL" id="KAA6386056.1"/>
    </source>
</evidence>
<comment type="caution">
    <text evidence="1">The sequence shown here is derived from an EMBL/GenBank/DDBJ whole genome shotgun (WGS) entry which is preliminary data.</text>
</comment>
<name>A0A5J4VV62_9EUKA</name>
<evidence type="ECO:0000313" key="2">
    <source>
        <dbReference type="Proteomes" id="UP000324800"/>
    </source>
</evidence>
<dbReference type="AlphaFoldDB" id="A0A5J4VV62"/>
<reference evidence="1 2" key="1">
    <citation type="submission" date="2019-03" db="EMBL/GenBank/DDBJ databases">
        <title>Single cell metagenomics reveals metabolic interactions within the superorganism composed of flagellate Streblomastix strix and complex community of Bacteroidetes bacteria on its surface.</title>
        <authorList>
            <person name="Treitli S.C."/>
            <person name="Kolisko M."/>
            <person name="Husnik F."/>
            <person name="Keeling P."/>
            <person name="Hampl V."/>
        </authorList>
    </citation>
    <scope>NUCLEOTIDE SEQUENCE [LARGE SCALE GENOMIC DNA]</scope>
    <source>
        <strain evidence="1">ST1C</strain>
    </source>
</reference>
<dbReference type="InterPro" id="IPR043136">
    <property type="entry name" value="B30.2/SPRY_sf"/>
</dbReference>
<proteinExistence type="predicted"/>
<sequence length="382" mass="43506">MGKRQTAAVYLCLSSPPIHSQIHHVAATKELRLVVTAVHITYDGLECVSSGSDGQMHTLQLNLYIHLKKMINLTNFQGLDYLPVDSQFITWGSDQFVKHFDGSEGQQLREEQQSDKEFTIIFSSLLNISRMGAIISRGNRPRDYNVIGGLLGLGDYILLEILSELKLDPDSIQFIGTCKKTLQLKNHPRFYQIIETLNYPIQIDNPNPSNIHFTDIDEVQKEISTRITKFNSITIMQILDDGIWQLEATFDNYCIDDCFGIGIVSDSYFYKTHNEAHPKDPPHNQHMAVYYGSYRKGNVSYKGNEYSGNTGFIKNQIVKLEFDSEKGTLKFFLEGVQQPVYISGVKEKIFVYISFTTCILRSLKKIQAPTTEHIANEVAIQW</sequence>
<dbReference type="Proteomes" id="UP000324800">
    <property type="component" value="Unassembled WGS sequence"/>
</dbReference>
<dbReference type="Gene3D" id="2.60.120.920">
    <property type="match status" value="1"/>
</dbReference>
<accession>A0A5J4VV62</accession>
<protein>
    <recommendedName>
        <fullName evidence="3">SPRY domain-containing protein</fullName>
    </recommendedName>
</protein>
<gene>
    <name evidence="1" type="ORF">EZS28_018417</name>
</gene>
<dbReference type="EMBL" id="SNRW01004978">
    <property type="protein sequence ID" value="KAA6386056.1"/>
    <property type="molecule type" value="Genomic_DNA"/>
</dbReference>
<organism evidence="1 2">
    <name type="scientific">Streblomastix strix</name>
    <dbReference type="NCBI Taxonomy" id="222440"/>
    <lineage>
        <taxon>Eukaryota</taxon>
        <taxon>Metamonada</taxon>
        <taxon>Preaxostyla</taxon>
        <taxon>Oxymonadida</taxon>
        <taxon>Streblomastigidae</taxon>
        <taxon>Streblomastix</taxon>
    </lineage>
</organism>
<dbReference type="OrthoDB" id="6252103at2759"/>
<evidence type="ECO:0008006" key="3">
    <source>
        <dbReference type="Google" id="ProtNLM"/>
    </source>
</evidence>